<dbReference type="EMBL" id="CAJVQC010047713">
    <property type="protein sequence ID" value="CAG8785161.1"/>
    <property type="molecule type" value="Genomic_DNA"/>
</dbReference>
<dbReference type="Proteomes" id="UP000789920">
    <property type="component" value="Unassembled WGS sequence"/>
</dbReference>
<sequence>IDELYLNTGYMENYEHTITVLQQQLQEQENRELIMITEFQRNIEDKERMISELRRHLEECYEVIAYLK</sequence>
<accession>A0ACA9RAK6</accession>
<protein>
    <submittedName>
        <fullName evidence="1">18657_t:CDS:1</fullName>
    </submittedName>
</protein>
<gene>
    <name evidence="1" type="ORF">RPERSI_LOCUS18177</name>
</gene>
<proteinExistence type="predicted"/>
<comment type="caution">
    <text evidence="1">The sequence shown here is derived from an EMBL/GenBank/DDBJ whole genome shotgun (WGS) entry which is preliminary data.</text>
</comment>
<feature type="non-terminal residue" evidence="1">
    <location>
        <position position="1"/>
    </location>
</feature>
<organism evidence="1 2">
    <name type="scientific">Racocetra persica</name>
    <dbReference type="NCBI Taxonomy" id="160502"/>
    <lineage>
        <taxon>Eukaryota</taxon>
        <taxon>Fungi</taxon>
        <taxon>Fungi incertae sedis</taxon>
        <taxon>Mucoromycota</taxon>
        <taxon>Glomeromycotina</taxon>
        <taxon>Glomeromycetes</taxon>
        <taxon>Diversisporales</taxon>
        <taxon>Gigasporaceae</taxon>
        <taxon>Racocetra</taxon>
    </lineage>
</organism>
<name>A0ACA9RAK6_9GLOM</name>
<reference evidence="1" key="1">
    <citation type="submission" date="2021-06" db="EMBL/GenBank/DDBJ databases">
        <authorList>
            <person name="Kallberg Y."/>
            <person name="Tangrot J."/>
            <person name="Rosling A."/>
        </authorList>
    </citation>
    <scope>NUCLEOTIDE SEQUENCE</scope>
    <source>
        <strain evidence="1">MA461A</strain>
    </source>
</reference>
<feature type="non-terminal residue" evidence="1">
    <location>
        <position position="68"/>
    </location>
</feature>
<evidence type="ECO:0000313" key="1">
    <source>
        <dbReference type="EMBL" id="CAG8785161.1"/>
    </source>
</evidence>
<evidence type="ECO:0000313" key="2">
    <source>
        <dbReference type="Proteomes" id="UP000789920"/>
    </source>
</evidence>
<keyword evidence="2" id="KW-1185">Reference proteome</keyword>